<dbReference type="RefSeq" id="WP_148698040.1">
    <property type="nucleotide sequence ID" value="NZ_CP017834.1"/>
</dbReference>
<reference evidence="2 3" key="1">
    <citation type="submission" date="2016-10" db="EMBL/GenBank/DDBJ databases">
        <title>Silvanigrella aquatica sp. nov., isolated from a freshwater lake located in the Black Forest, Germany, description of Silvanigrellaceae fam. nov., Silvanigrellales ord. nov., reclassification of the order Bdellovibrionales in the class Oligoflexia, reclassification of the families Bacteriovoracaceae and Halobacteriovoraceae in the new order Bacteriovoracales ord. nov., and reclassification of the family Pseudobacteriovoracaceae in the order Oligoflexiales.</title>
        <authorList>
            <person name="Hahn M.W."/>
            <person name="Schmidt J."/>
            <person name="Koll U."/>
            <person name="Rohde M."/>
            <person name="Verbag S."/>
            <person name="Pitt A."/>
            <person name="Nakai R."/>
            <person name="Naganuma T."/>
            <person name="Lang E."/>
        </authorList>
    </citation>
    <scope>NUCLEOTIDE SEQUENCE [LARGE SCALE GENOMIC DNA]</scope>
    <source>
        <strain evidence="2 3">MWH-Nonnen-W8red</strain>
    </source>
</reference>
<dbReference type="EMBL" id="CP017834">
    <property type="protein sequence ID" value="APJ04284.1"/>
    <property type="molecule type" value="Genomic_DNA"/>
</dbReference>
<dbReference type="AlphaFoldDB" id="A0A1L4D265"/>
<dbReference type="PANTHER" id="PTHR33360:SF4">
    <property type="entry name" value="TRANSPOSASE IS200-LIKE PROTEIN"/>
    <property type="match status" value="1"/>
</dbReference>
<dbReference type="NCBIfam" id="NF033573">
    <property type="entry name" value="transpos_IS200"/>
    <property type="match status" value="1"/>
</dbReference>
<gene>
    <name evidence="2" type="ORF">AXG55_10350</name>
</gene>
<evidence type="ECO:0000313" key="3">
    <source>
        <dbReference type="Proteomes" id="UP000184731"/>
    </source>
</evidence>
<dbReference type="KEGG" id="saqi:AXG55_10350"/>
<dbReference type="Pfam" id="PF01797">
    <property type="entry name" value="Y1_Tnp"/>
    <property type="match status" value="1"/>
</dbReference>
<dbReference type="GO" id="GO:0004803">
    <property type="term" value="F:transposase activity"/>
    <property type="evidence" value="ECO:0007669"/>
    <property type="project" value="InterPro"/>
</dbReference>
<name>A0A1L4D265_9BACT</name>
<accession>A0A1L4D265</accession>
<dbReference type="OrthoDB" id="9798161at2"/>
<dbReference type="GO" id="GO:0006313">
    <property type="term" value="P:DNA transposition"/>
    <property type="evidence" value="ECO:0007669"/>
    <property type="project" value="InterPro"/>
</dbReference>
<dbReference type="SUPFAM" id="SSF143422">
    <property type="entry name" value="Transposase IS200-like"/>
    <property type="match status" value="1"/>
</dbReference>
<dbReference type="SMART" id="SM01321">
    <property type="entry name" value="Y1_Tnp"/>
    <property type="match status" value="1"/>
</dbReference>
<evidence type="ECO:0000313" key="2">
    <source>
        <dbReference type="EMBL" id="APJ04284.1"/>
    </source>
</evidence>
<dbReference type="STRING" id="1915309.AXG55_10350"/>
<dbReference type="GO" id="GO:0003677">
    <property type="term" value="F:DNA binding"/>
    <property type="evidence" value="ECO:0007669"/>
    <property type="project" value="InterPro"/>
</dbReference>
<sequence>MTFELDSNNHSVFSLNYHLILVIKYRKKVLTNQKMLLRLREIAEYIGKSHNVKIKEMNGEPDHVHFLLRTKPNCELSKYINAMKSATSRLLKKEFPEIKKKLWKESFWTTSYCLISVGDAPINVLKMYIENQGGVEH</sequence>
<dbReference type="PANTHER" id="PTHR33360">
    <property type="entry name" value="TRANSPOSASE FOR INSERTION SEQUENCE ELEMENT IS200"/>
    <property type="match status" value="1"/>
</dbReference>
<dbReference type="InterPro" id="IPR036515">
    <property type="entry name" value="Transposase_17_sf"/>
</dbReference>
<organism evidence="2 3">
    <name type="scientific">Silvanigrella aquatica</name>
    <dbReference type="NCBI Taxonomy" id="1915309"/>
    <lineage>
        <taxon>Bacteria</taxon>
        <taxon>Pseudomonadati</taxon>
        <taxon>Bdellovibrionota</taxon>
        <taxon>Oligoflexia</taxon>
        <taxon>Silvanigrellales</taxon>
        <taxon>Silvanigrellaceae</taxon>
        <taxon>Silvanigrella</taxon>
    </lineage>
</organism>
<feature type="domain" description="Transposase IS200-like" evidence="1">
    <location>
        <begin position="12"/>
        <end position="132"/>
    </location>
</feature>
<dbReference type="Gene3D" id="3.30.70.1290">
    <property type="entry name" value="Transposase IS200-like"/>
    <property type="match status" value="1"/>
</dbReference>
<protein>
    <submittedName>
        <fullName evidence="2">IS200/IS605 family transposase</fullName>
    </submittedName>
</protein>
<dbReference type="Proteomes" id="UP000184731">
    <property type="component" value="Chromosome"/>
</dbReference>
<keyword evidence="3" id="KW-1185">Reference proteome</keyword>
<evidence type="ECO:0000259" key="1">
    <source>
        <dbReference type="SMART" id="SM01321"/>
    </source>
</evidence>
<proteinExistence type="predicted"/>
<dbReference type="InterPro" id="IPR002686">
    <property type="entry name" value="Transposase_17"/>
</dbReference>